<feature type="region of interest" description="Disordered" evidence="1">
    <location>
        <begin position="190"/>
        <end position="233"/>
    </location>
</feature>
<evidence type="ECO:0000313" key="4">
    <source>
        <dbReference type="Proteomes" id="UP001369086"/>
    </source>
</evidence>
<dbReference type="PANTHER" id="PTHR31004:SF3">
    <property type="entry name" value="TRANSMEMBRANE PROTEIN 79"/>
    <property type="match status" value="1"/>
</dbReference>
<evidence type="ECO:0000256" key="2">
    <source>
        <dbReference type="SAM" id="Phobius"/>
    </source>
</evidence>
<reference evidence="3 4" key="1">
    <citation type="submission" date="2021-05" db="EMBL/GenBank/DDBJ databases">
        <authorList>
            <person name="Zahm M."/>
            <person name="Klopp C."/>
            <person name="Cabau C."/>
            <person name="Kuhl H."/>
            <person name="Suciu R."/>
            <person name="Ciorpac M."/>
            <person name="Holostenco D."/>
            <person name="Gessner J."/>
            <person name="Wuertz S."/>
            <person name="Hohne C."/>
            <person name="Stock M."/>
            <person name="Gislard M."/>
            <person name="Lluch J."/>
            <person name="Milhes M."/>
            <person name="Lampietro C."/>
            <person name="Lopez Roques C."/>
            <person name="Donnadieu C."/>
            <person name="Du K."/>
            <person name="Schartl M."/>
            <person name="Guiguen Y."/>
        </authorList>
    </citation>
    <scope>NUCLEOTIDE SEQUENCE [LARGE SCALE GENOMIC DNA]</scope>
    <source>
        <strain evidence="3">Hh-F2</strain>
        <tissue evidence="3">Blood</tissue>
    </source>
</reference>
<proteinExistence type="predicted"/>
<protein>
    <submittedName>
        <fullName evidence="3">Transmembrane protein 79-like</fullName>
    </submittedName>
</protein>
<comment type="caution">
    <text evidence="3">The sequence shown here is derived from an EMBL/GenBank/DDBJ whole genome shotgun (WGS) entry which is preliminary data.</text>
</comment>
<feature type="compositionally biased region" description="Low complexity" evidence="1">
    <location>
        <begin position="69"/>
        <end position="95"/>
    </location>
</feature>
<feature type="transmembrane region" description="Helical" evidence="2">
    <location>
        <begin position="360"/>
        <end position="380"/>
    </location>
</feature>
<sequence length="440" mass="47154">MFCELPNKPSTPETMTSAAHLPASRQELKEFDSVKESISDIINQLQDIDPARLSFSPFLDLDTQISLAPVSDSPESSVEELNSLSCSSLGSRTSLEPPPGGAREEGPGTECTLGRRHSNSNQSECSETSVAEEEGLVVVTVMSETSFLDAVKTDGHRDGSVPQSQGGIPNGTEENHPQALNRFELTNQEATRDEEQPFLGPPPHAETIELASHGSQGQPEDRPSLVTPEASDRGRCVCCGCCRSARLRAVSSVFASLLLLPAVLYGLYFYLPFDPPLCPDLTSRITFTIRCCVASAAPIILGVLTAAVSRLCSPALHPLEACPRGPALQQRFVSTSVEQLLLYALNLVVMATFLEQEQLRAVPTLAGVFGAGRLLYWLSLHLCSSLRGFSSGLTFFPLLAMAAFNLFCLFELGLSHLFPIPQGEASSHTTPAPGLAILGG</sequence>
<feature type="region of interest" description="Disordered" evidence="1">
    <location>
        <begin position="152"/>
        <end position="176"/>
    </location>
</feature>
<feature type="region of interest" description="Disordered" evidence="1">
    <location>
        <begin position="69"/>
        <end position="130"/>
    </location>
</feature>
<keyword evidence="4" id="KW-1185">Reference proteome</keyword>
<keyword evidence="2" id="KW-1133">Transmembrane helix</keyword>
<feature type="transmembrane region" description="Helical" evidence="2">
    <location>
        <begin position="332"/>
        <end position="354"/>
    </location>
</feature>
<name>A0ABR0Y4E1_HUSHU</name>
<accession>A0ABR0Y4E1</accession>
<dbReference type="PANTHER" id="PTHR31004">
    <property type="entry name" value="TRANSMEMBRANE PROTEIN 79"/>
    <property type="match status" value="1"/>
</dbReference>
<gene>
    <name evidence="3" type="ORF">HHUSO_G35058</name>
</gene>
<feature type="transmembrane region" description="Helical" evidence="2">
    <location>
        <begin position="253"/>
        <end position="273"/>
    </location>
</feature>
<evidence type="ECO:0000313" key="3">
    <source>
        <dbReference type="EMBL" id="KAK6467517.1"/>
    </source>
</evidence>
<feature type="transmembrane region" description="Helical" evidence="2">
    <location>
        <begin position="392"/>
        <end position="414"/>
    </location>
</feature>
<dbReference type="EMBL" id="JAHFZB010000049">
    <property type="protein sequence ID" value="KAK6467517.1"/>
    <property type="molecule type" value="Genomic_DNA"/>
</dbReference>
<feature type="compositionally biased region" description="Polar residues" evidence="1">
    <location>
        <begin position="119"/>
        <end position="129"/>
    </location>
</feature>
<keyword evidence="2" id="KW-0472">Membrane</keyword>
<feature type="transmembrane region" description="Helical" evidence="2">
    <location>
        <begin position="285"/>
        <end position="311"/>
    </location>
</feature>
<evidence type="ECO:0000256" key="1">
    <source>
        <dbReference type="SAM" id="MobiDB-lite"/>
    </source>
</evidence>
<keyword evidence="2" id="KW-0812">Transmembrane</keyword>
<dbReference type="Proteomes" id="UP001369086">
    <property type="component" value="Unassembled WGS sequence"/>
</dbReference>
<organism evidence="3 4">
    <name type="scientific">Huso huso</name>
    <name type="common">Beluga</name>
    <name type="synonym">Acipenser huso</name>
    <dbReference type="NCBI Taxonomy" id="61971"/>
    <lineage>
        <taxon>Eukaryota</taxon>
        <taxon>Metazoa</taxon>
        <taxon>Chordata</taxon>
        <taxon>Craniata</taxon>
        <taxon>Vertebrata</taxon>
        <taxon>Euteleostomi</taxon>
        <taxon>Actinopterygii</taxon>
        <taxon>Chondrostei</taxon>
        <taxon>Acipenseriformes</taxon>
        <taxon>Acipenseridae</taxon>
        <taxon>Huso</taxon>
    </lineage>
</organism>